<accession>A0AAU7F642</accession>
<dbReference type="AlphaFoldDB" id="A0AAU7F642"/>
<proteinExistence type="predicted"/>
<reference evidence="2" key="1">
    <citation type="submission" date="2024-05" db="EMBL/GenBank/DDBJ databases">
        <authorList>
            <person name="Yang L."/>
            <person name="Pan L."/>
        </authorList>
    </citation>
    <scope>NUCLEOTIDE SEQUENCE</scope>
    <source>
        <strain evidence="2">FCG-7</strain>
    </source>
</reference>
<feature type="domain" description="DUF6916" evidence="1">
    <location>
        <begin position="18"/>
        <end position="108"/>
    </location>
</feature>
<dbReference type="Pfam" id="PF21880">
    <property type="entry name" value="DUF6916"/>
    <property type="match status" value="1"/>
</dbReference>
<evidence type="ECO:0000259" key="1">
    <source>
        <dbReference type="Pfam" id="PF21880"/>
    </source>
</evidence>
<dbReference type="RefSeq" id="WP_348943791.1">
    <property type="nucleotide sequence ID" value="NZ_CP157355.1"/>
</dbReference>
<dbReference type="KEGG" id="cmav:ABHF33_09790"/>
<evidence type="ECO:0000313" key="2">
    <source>
        <dbReference type="EMBL" id="XBL99361.1"/>
    </source>
</evidence>
<name>A0AAU7F642_9NEIS</name>
<organism evidence="2">
    <name type="scientific">Chitinibacter mangrovi</name>
    <dbReference type="NCBI Taxonomy" id="3153927"/>
    <lineage>
        <taxon>Bacteria</taxon>
        <taxon>Pseudomonadati</taxon>
        <taxon>Pseudomonadota</taxon>
        <taxon>Betaproteobacteria</taxon>
        <taxon>Neisseriales</taxon>
        <taxon>Chitinibacteraceae</taxon>
        <taxon>Chitinibacter</taxon>
    </lineage>
</organism>
<gene>
    <name evidence="2" type="ORF">ABHF33_09790</name>
</gene>
<dbReference type="EMBL" id="CP157355">
    <property type="protein sequence ID" value="XBL99361.1"/>
    <property type="molecule type" value="Genomic_DNA"/>
</dbReference>
<dbReference type="InterPro" id="IPR054209">
    <property type="entry name" value="DUF6916"/>
</dbReference>
<protein>
    <recommendedName>
        <fullName evidence="1">DUF6916 domain-containing protein</fullName>
    </recommendedName>
</protein>
<sequence length="110" mass="12327">MLNNMDSIQAEQNMHIFQLQAFSEHTDTGFDIFYGDQSVGALQLLSANPAPGSTDSRHFSLIFSGQPTPHLPQCTYHFVHAMLGRFDLFIVPIGPDRQTGQMLYEAIINQ</sequence>